<comment type="caution">
    <text evidence="6">The sequence shown here is derived from an EMBL/GenBank/DDBJ whole genome shotgun (WGS) entry which is preliminary data.</text>
</comment>
<dbReference type="SUPFAM" id="SSF46689">
    <property type="entry name" value="Homeodomain-like"/>
    <property type="match status" value="1"/>
</dbReference>
<dbReference type="Pfam" id="PF00440">
    <property type="entry name" value="TetR_N"/>
    <property type="match status" value="1"/>
</dbReference>
<dbReference type="PROSITE" id="PS01081">
    <property type="entry name" value="HTH_TETR_1"/>
    <property type="match status" value="1"/>
</dbReference>
<dbReference type="InterPro" id="IPR050109">
    <property type="entry name" value="HTH-type_TetR-like_transc_reg"/>
</dbReference>
<feature type="DNA-binding region" description="H-T-H motif" evidence="4">
    <location>
        <begin position="29"/>
        <end position="48"/>
    </location>
</feature>
<evidence type="ECO:0000256" key="2">
    <source>
        <dbReference type="ARBA" id="ARBA00023125"/>
    </source>
</evidence>
<keyword evidence="2 4" id="KW-0238">DNA-binding</keyword>
<dbReference type="PRINTS" id="PR00455">
    <property type="entry name" value="HTHTETR"/>
</dbReference>
<organism evidence="6 7">
    <name type="scientific">Amycolatopsis heterodermiae</name>
    <dbReference type="NCBI Taxonomy" id="3110235"/>
    <lineage>
        <taxon>Bacteria</taxon>
        <taxon>Bacillati</taxon>
        <taxon>Actinomycetota</taxon>
        <taxon>Actinomycetes</taxon>
        <taxon>Pseudonocardiales</taxon>
        <taxon>Pseudonocardiaceae</taxon>
        <taxon>Amycolatopsis</taxon>
    </lineage>
</organism>
<dbReference type="Pfam" id="PF17754">
    <property type="entry name" value="TetR_C_14"/>
    <property type="match status" value="1"/>
</dbReference>
<reference evidence="6 7" key="1">
    <citation type="submission" date="2023-12" db="EMBL/GenBank/DDBJ databases">
        <title>Amycolatopsis sp. V23-08.</title>
        <authorList>
            <person name="Somphong A."/>
        </authorList>
    </citation>
    <scope>NUCLEOTIDE SEQUENCE [LARGE SCALE GENOMIC DNA]</scope>
    <source>
        <strain evidence="6 7">V23-08</strain>
    </source>
</reference>
<name>A0ABU5RAP7_9PSEU</name>
<proteinExistence type="predicted"/>
<keyword evidence="7" id="KW-1185">Reference proteome</keyword>
<evidence type="ECO:0000313" key="7">
    <source>
        <dbReference type="Proteomes" id="UP001304298"/>
    </source>
</evidence>
<protein>
    <submittedName>
        <fullName evidence="6">TetR family transcriptional regulator</fullName>
    </submittedName>
</protein>
<feature type="domain" description="HTH tetR-type" evidence="5">
    <location>
        <begin position="6"/>
        <end position="66"/>
    </location>
</feature>
<dbReference type="RefSeq" id="WP_323330597.1">
    <property type="nucleotide sequence ID" value="NZ_JAYFSI010000006.1"/>
</dbReference>
<dbReference type="Gene3D" id="1.10.357.10">
    <property type="entry name" value="Tetracycline Repressor, domain 2"/>
    <property type="match status" value="1"/>
</dbReference>
<sequence length="192" mass="20991">MVRWEPGTPERLQRAALELYAERGFEETTAAEIAQSVGLTERTFFRHFSDKREVLFHGQELFARAFLDGVDAVPPDASPLEVVAAALRAATVFFPDERRPYSRTRQSVIDRNPALQERELHKLASLATTLAEALRARGVTEPAATLAAQSAVTVFGIAFGQWIAEGEERSLADIADSVLGELRTVTAGPPTA</sequence>
<evidence type="ECO:0000256" key="4">
    <source>
        <dbReference type="PROSITE-ProRule" id="PRU00335"/>
    </source>
</evidence>
<dbReference type="InterPro" id="IPR041347">
    <property type="entry name" value="MftR_C"/>
</dbReference>
<evidence type="ECO:0000256" key="3">
    <source>
        <dbReference type="ARBA" id="ARBA00023163"/>
    </source>
</evidence>
<keyword evidence="1" id="KW-0805">Transcription regulation</keyword>
<dbReference type="InterPro" id="IPR009057">
    <property type="entry name" value="Homeodomain-like_sf"/>
</dbReference>
<evidence type="ECO:0000259" key="5">
    <source>
        <dbReference type="PROSITE" id="PS50977"/>
    </source>
</evidence>
<dbReference type="PANTHER" id="PTHR30055:SF238">
    <property type="entry name" value="MYCOFACTOCIN BIOSYNTHESIS TRANSCRIPTIONAL REGULATOR MFTR-RELATED"/>
    <property type="match status" value="1"/>
</dbReference>
<keyword evidence="3" id="KW-0804">Transcription</keyword>
<dbReference type="EMBL" id="JAYFSI010000006">
    <property type="protein sequence ID" value="MEA5362834.1"/>
    <property type="molecule type" value="Genomic_DNA"/>
</dbReference>
<gene>
    <name evidence="6" type="ORF">VA596_25090</name>
</gene>
<dbReference type="InterPro" id="IPR001647">
    <property type="entry name" value="HTH_TetR"/>
</dbReference>
<dbReference type="PANTHER" id="PTHR30055">
    <property type="entry name" value="HTH-TYPE TRANSCRIPTIONAL REGULATOR RUTR"/>
    <property type="match status" value="1"/>
</dbReference>
<evidence type="ECO:0000256" key="1">
    <source>
        <dbReference type="ARBA" id="ARBA00023015"/>
    </source>
</evidence>
<accession>A0ABU5RAP7</accession>
<dbReference type="Proteomes" id="UP001304298">
    <property type="component" value="Unassembled WGS sequence"/>
</dbReference>
<evidence type="ECO:0000313" key="6">
    <source>
        <dbReference type="EMBL" id="MEA5362834.1"/>
    </source>
</evidence>
<dbReference type="PROSITE" id="PS50977">
    <property type="entry name" value="HTH_TETR_2"/>
    <property type="match status" value="1"/>
</dbReference>
<dbReference type="InterPro" id="IPR023772">
    <property type="entry name" value="DNA-bd_HTH_TetR-type_CS"/>
</dbReference>